<feature type="domain" description="PTHB1 platform" evidence="3">
    <location>
        <begin position="119"/>
        <end position="228"/>
    </location>
</feature>
<dbReference type="EMBL" id="CAXLJM020000004">
    <property type="protein sequence ID" value="CAL8070351.1"/>
    <property type="molecule type" value="Genomic_DNA"/>
</dbReference>
<evidence type="ECO:0000259" key="4">
    <source>
        <dbReference type="Pfam" id="PF23338"/>
    </source>
</evidence>
<feature type="domain" description="PTHB1 GAE" evidence="2">
    <location>
        <begin position="37"/>
        <end position="113"/>
    </location>
</feature>
<dbReference type="InterPro" id="IPR026511">
    <property type="entry name" value="PTHB1"/>
</dbReference>
<evidence type="ECO:0000313" key="6">
    <source>
        <dbReference type="Proteomes" id="UP001642540"/>
    </source>
</evidence>
<accession>A0ABP1PPB5</accession>
<evidence type="ECO:0000313" key="5">
    <source>
        <dbReference type="EMBL" id="CAL8070351.1"/>
    </source>
</evidence>
<dbReference type="Pfam" id="PF14728">
    <property type="entry name" value="PTHB1_GAE"/>
    <property type="match status" value="1"/>
</dbReference>
<comment type="caution">
    <text evidence="5">The sequence shown here is derived from an EMBL/GenBank/DDBJ whole genome shotgun (WGS) entry which is preliminary data.</text>
</comment>
<protein>
    <recommendedName>
        <fullName evidence="7">Protein PTHB1</fullName>
    </recommendedName>
</protein>
<feature type="compositionally biased region" description="Basic and acidic residues" evidence="1">
    <location>
        <begin position="420"/>
        <end position="430"/>
    </location>
</feature>
<evidence type="ECO:0000259" key="3">
    <source>
        <dbReference type="Pfam" id="PF23337"/>
    </source>
</evidence>
<sequence>MTHVLASKDSTVEIKVEFEGHKTKWLESGLEVIALIGQIKILCRLRVNDLRVTVSTPRPITCNTESVYVGDIVGRHTFPLEFYVANLATPSDLQCDIYVFYVSDNGSPHFVQKSGVKIPLFVVAKPSESLEKEAECKLTFSVNKPSVNLVQLYNDFEWTPEANATSICFKFYDGVKVTVLSSTKTNSTTASKYRIQSNIIAAIYIVYRDFLDRLQRKFGREKSGFQVEVASAPNEVPFLMEYFSEMDAHMLRKEREVQIKADLADRAAQLRAVQRRLLIRFRDKNPVPLTQLETLLDGSLDQIGDCINFIETNEDEMYKSECRLSGCTRLLIELMVMKGGTSPEEAAQISSSLCPYIWNYTEEFGWEEAVYSALTFIKSQVITTQTGQLDTKKLKKAIKAVLEKVGKGGIAPDALGNVSKKPEPEKKQEAETLVGNDLQERMTSARGRRTRPHNPVLEPIPEPVEVEEPPLTEKQPQHEPSSPEESNLVALRDSYENEITEIRSEGRHLLLQNDDDEDAEEDLEAPFNQNHLDERMQKETKLLKEADEPQPSSDVISDENFW</sequence>
<dbReference type="PANTHER" id="PTHR20991:SF0">
    <property type="entry name" value="PROTEIN PTHB1"/>
    <property type="match status" value="1"/>
</dbReference>
<dbReference type="InterPro" id="IPR055363">
    <property type="entry name" value="PTHB1_hp_dom"/>
</dbReference>
<evidence type="ECO:0008006" key="7">
    <source>
        <dbReference type="Google" id="ProtNLM"/>
    </source>
</evidence>
<feature type="region of interest" description="Disordered" evidence="1">
    <location>
        <begin position="504"/>
        <end position="562"/>
    </location>
</feature>
<dbReference type="Pfam" id="PF23338">
    <property type="entry name" value="PTHB1_hp"/>
    <property type="match status" value="1"/>
</dbReference>
<proteinExistence type="predicted"/>
<evidence type="ECO:0000256" key="1">
    <source>
        <dbReference type="SAM" id="MobiDB-lite"/>
    </source>
</evidence>
<dbReference type="InterPro" id="IPR028074">
    <property type="entry name" value="PHTB1_GAE_dom"/>
</dbReference>
<keyword evidence="6" id="KW-1185">Reference proteome</keyword>
<feature type="compositionally biased region" description="Acidic residues" evidence="1">
    <location>
        <begin position="513"/>
        <end position="524"/>
    </location>
</feature>
<dbReference type="Pfam" id="PF23337">
    <property type="entry name" value="PTHB1_pf"/>
    <property type="match status" value="1"/>
</dbReference>
<feature type="region of interest" description="Disordered" evidence="1">
    <location>
        <begin position="411"/>
        <end position="491"/>
    </location>
</feature>
<gene>
    <name evidence="5" type="ORF">ODALV1_LOCUS1199</name>
</gene>
<dbReference type="PANTHER" id="PTHR20991">
    <property type="entry name" value="PARATHYROID HORMONE-RESPONSIVE B1 GENE"/>
    <property type="match status" value="1"/>
</dbReference>
<dbReference type="Proteomes" id="UP001642540">
    <property type="component" value="Unassembled WGS sequence"/>
</dbReference>
<evidence type="ECO:0000259" key="2">
    <source>
        <dbReference type="Pfam" id="PF14728"/>
    </source>
</evidence>
<dbReference type="InterPro" id="IPR055362">
    <property type="entry name" value="PTHB1_pf_dom"/>
</dbReference>
<feature type="compositionally biased region" description="Basic and acidic residues" evidence="1">
    <location>
        <begin position="531"/>
        <end position="547"/>
    </location>
</feature>
<organism evidence="5 6">
    <name type="scientific">Orchesella dallaii</name>
    <dbReference type="NCBI Taxonomy" id="48710"/>
    <lineage>
        <taxon>Eukaryota</taxon>
        <taxon>Metazoa</taxon>
        <taxon>Ecdysozoa</taxon>
        <taxon>Arthropoda</taxon>
        <taxon>Hexapoda</taxon>
        <taxon>Collembola</taxon>
        <taxon>Entomobryomorpha</taxon>
        <taxon>Entomobryoidea</taxon>
        <taxon>Orchesellidae</taxon>
        <taxon>Orchesellinae</taxon>
        <taxon>Orchesella</taxon>
    </lineage>
</organism>
<name>A0ABP1PPB5_9HEXA</name>
<reference evidence="5 6" key="1">
    <citation type="submission" date="2024-08" db="EMBL/GenBank/DDBJ databases">
        <authorList>
            <person name="Cucini C."/>
            <person name="Frati F."/>
        </authorList>
    </citation>
    <scope>NUCLEOTIDE SEQUENCE [LARGE SCALE GENOMIC DNA]</scope>
</reference>
<feature type="domain" description="PTHB1 hairpin" evidence="4">
    <location>
        <begin position="239"/>
        <end position="336"/>
    </location>
</feature>